<dbReference type="SUPFAM" id="SSF56672">
    <property type="entry name" value="DNA/RNA polymerases"/>
    <property type="match status" value="1"/>
</dbReference>
<evidence type="ECO:0000256" key="4">
    <source>
        <dbReference type="ARBA" id="ARBA00022759"/>
    </source>
</evidence>
<gene>
    <name evidence="8" type="ORF">KK1_046114</name>
</gene>
<dbReference type="PANTHER" id="PTHR34072">
    <property type="entry name" value="ENZYMATIC POLYPROTEIN-RELATED"/>
    <property type="match status" value="1"/>
</dbReference>
<dbReference type="InterPro" id="IPR041373">
    <property type="entry name" value="RT_RNaseH"/>
</dbReference>
<evidence type="ECO:0000313" key="8">
    <source>
        <dbReference type="EMBL" id="KYP33066.1"/>
    </source>
</evidence>
<organism evidence="8 9">
    <name type="scientific">Cajanus cajan</name>
    <name type="common">Pigeon pea</name>
    <name type="synonym">Cajanus indicus</name>
    <dbReference type="NCBI Taxonomy" id="3821"/>
    <lineage>
        <taxon>Eukaryota</taxon>
        <taxon>Viridiplantae</taxon>
        <taxon>Streptophyta</taxon>
        <taxon>Embryophyta</taxon>
        <taxon>Tracheophyta</taxon>
        <taxon>Spermatophyta</taxon>
        <taxon>Magnoliopsida</taxon>
        <taxon>eudicotyledons</taxon>
        <taxon>Gunneridae</taxon>
        <taxon>Pentapetalae</taxon>
        <taxon>rosids</taxon>
        <taxon>fabids</taxon>
        <taxon>Fabales</taxon>
        <taxon>Fabaceae</taxon>
        <taxon>Papilionoideae</taxon>
        <taxon>50 kb inversion clade</taxon>
        <taxon>NPAAA clade</taxon>
        <taxon>indigoferoid/millettioid clade</taxon>
        <taxon>Phaseoleae</taxon>
        <taxon>Cajanus</taxon>
    </lineage>
</organism>
<dbReference type="Gramene" id="C.cajan_41857.t">
    <property type="protein sequence ID" value="C.cajan_41857.t.cds1"/>
    <property type="gene ID" value="C.cajan_41857"/>
</dbReference>
<evidence type="ECO:0000256" key="3">
    <source>
        <dbReference type="ARBA" id="ARBA00022722"/>
    </source>
</evidence>
<reference evidence="8" key="1">
    <citation type="journal article" date="2012" name="Nat. Biotechnol.">
        <title>Draft genome sequence of pigeonpea (Cajanus cajan), an orphan legume crop of resource-poor farmers.</title>
        <authorList>
            <person name="Varshney R.K."/>
            <person name="Chen W."/>
            <person name="Li Y."/>
            <person name="Bharti A.K."/>
            <person name="Saxena R.K."/>
            <person name="Schlueter J.A."/>
            <person name="Donoghue M.T."/>
            <person name="Azam S."/>
            <person name="Fan G."/>
            <person name="Whaley A.M."/>
            <person name="Farmer A.D."/>
            <person name="Sheridan J."/>
            <person name="Iwata A."/>
            <person name="Tuteja R."/>
            <person name="Penmetsa R.V."/>
            <person name="Wu W."/>
            <person name="Upadhyaya H.D."/>
            <person name="Yang S.P."/>
            <person name="Shah T."/>
            <person name="Saxena K.B."/>
            <person name="Michael T."/>
            <person name="McCombie W.R."/>
            <person name="Yang B."/>
            <person name="Zhang G."/>
            <person name="Yang H."/>
            <person name="Wang J."/>
            <person name="Spillane C."/>
            <person name="Cook D.R."/>
            <person name="May G.D."/>
            <person name="Xu X."/>
            <person name="Jackson S.A."/>
        </authorList>
    </citation>
    <scope>NUCLEOTIDE SEQUENCE [LARGE SCALE GENOMIC DNA]</scope>
</reference>
<dbReference type="EMBL" id="KQ485001">
    <property type="protein sequence ID" value="KYP33066.1"/>
    <property type="molecule type" value="Genomic_DNA"/>
</dbReference>
<evidence type="ECO:0000256" key="5">
    <source>
        <dbReference type="ARBA" id="ARBA00022801"/>
    </source>
</evidence>
<keyword evidence="5" id="KW-0378">Hydrolase</keyword>
<evidence type="ECO:0000256" key="6">
    <source>
        <dbReference type="ARBA" id="ARBA00022918"/>
    </source>
</evidence>
<sequence>MPLTQLTKKGQLFEWTEKCENSFQELKKRLTTALVLALPNPNGKFVIFCDASKMGLGCVLMQDRRVVAYATRQLRAHEKNYSTHDLELAAIAFALKIWRHYVYGGKFDVFSDHKSLKYLFDQRELNMRQRRWMEFLKDYDFELHYHPGKANVVADALSTKSFTYLFIDCS</sequence>
<keyword evidence="4" id="KW-0255">Endonuclease</keyword>
<dbReference type="Gene3D" id="3.30.70.270">
    <property type="match status" value="1"/>
</dbReference>
<evidence type="ECO:0000256" key="1">
    <source>
        <dbReference type="ARBA" id="ARBA00022679"/>
    </source>
</evidence>
<accession>A0A151QS11</accession>
<keyword evidence="9" id="KW-1185">Reference proteome</keyword>
<dbReference type="Pfam" id="PF17917">
    <property type="entry name" value="RT_RNaseH"/>
    <property type="match status" value="1"/>
</dbReference>
<proteinExistence type="predicted"/>
<dbReference type="InterPro" id="IPR043502">
    <property type="entry name" value="DNA/RNA_pol_sf"/>
</dbReference>
<evidence type="ECO:0000313" key="9">
    <source>
        <dbReference type="Proteomes" id="UP000075243"/>
    </source>
</evidence>
<keyword evidence="2" id="KW-0548">Nucleotidyltransferase</keyword>
<protein>
    <submittedName>
        <fullName evidence="8">Retrovirus-related Pol polyprotein from transposon 17.6</fullName>
    </submittedName>
</protein>
<evidence type="ECO:0000256" key="2">
    <source>
        <dbReference type="ARBA" id="ARBA00022695"/>
    </source>
</evidence>
<name>A0A151QS11_CAJCA</name>
<evidence type="ECO:0000259" key="7">
    <source>
        <dbReference type="Pfam" id="PF17917"/>
    </source>
</evidence>
<dbReference type="Gene3D" id="3.10.20.370">
    <property type="match status" value="1"/>
</dbReference>
<dbReference type="FunFam" id="3.10.20.370:FF:000001">
    <property type="entry name" value="Retrovirus-related Pol polyprotein from transposon 17.6-like protein"/>
    <property type="match status" value="1"/>
</dbReference>
<dbReference type="InterPro" id="IPR043128">
    <property type="entry name" value="Rev_trsase/Diguanyl_cyclase"/>
</dbReference>
<keyword evidence="3" id="KW-0540">Nuclease</keyword>
<feature type="domain" description="Reverse transcriptase RNase H-like" evidence="7">
    <location>
        <begin position="41"/>
        <end position="139"/>
    </location>
</feature>
<dbReference type="GO" id="GO:0003964">
    <property type="term" value="F:RNA-directed DNA polymerase activity"/>
    <property type="evidence" value="ECO:0007669"/>
    <property type="project" value="UniProtKB-KW"/>
</dbReference>
<dbReference type="AlphaFoldDB" id="A0A151QS11"/>
<keyword evidence="6" id="KW-0695">RNA-directed DNA polymerase</keyword>
<dbReference type="PANTHER" id="PTHR34072:SF52">
    <property type="entry name" value="RIBONUCLEASE H"/>
    <property type="match status" value="1"/>
</dbReference>
<dbReference type="GO" id="GO:0004519">
    <property type="term" value="F:endonuclease activity"/>
    <property type="evidence" value="ECO:0007669"/>
    <property type="project" value="UniProtKB-KW"/>
</dbReference>
<dbReference type="CDD" id="cd09274">
    <property type="entry name" value="RNase_HI_RT_Ty3"/>
    <property type="match status" value="1"/>
</dbReference>
<dbReference type="GO" id="GO:0016787">
    <property type="term" value="F:hydrolase activity"/>
    <property type="evidence" value="ECO:0007669"/>
    <property type="project" value="UniProtKB-KW"/>
</dbReference>
<dbReference type="Proteomes" id="UP000075243">
    <property type="component" value="Unassembled WGS sequence"/>
</dbReference>
<keyword evidence="1" id="KW-0808">Transferase</keyword>